<comment type="caution">
    <text evidence="1">The sequence shown here is derived from an EMBL/GenBank/DDBJ whole genome shotgun (WGS) entry which is preliminary data.</text>
</comment>
<reference evidence="1 2" key="1">
    <citation type="submission" date="2019-12" db="EMBL/GenBank/DDBJ databases">
        <title>Rhizobium genotypes associated with high levels of biological nitrogen fixation by grain legumes in a temperate-maritime cropping system.</title>
        <authorList>
            <person name="Maluk M."/>
            <person name="Francesc Ferrando Molina F."/>
            <person name="Lopez Del Egido L."/>
            <person name="Lafos M."/>
            <person name="Langarica-Fuentes A."/>
            <person name="Gebre Yohannes G."/>
            <person name="Young M.W."/>
            <person name="Martin P."/>
            <person name="Gantlett R."/>
            <person name="Kenicer G."/>
            <person name="Hawes C."/>
            <person name="Begg G.S."/>
            <person name="Quilliam R.S."/>
            <person name="Squire G.R."/>
            <person name="Poole P.S."/>
            <person name="Young P.W."/>
            <person name="Iannetta P.M."/>
            <person name="James E.K."/>
        </authorList>
    </citation>
    <scope>NUCLEOTIDE SEQUENCE [LARGE SCALE GENOMIC DNA]</scope>
    <source>
        <strain evidence="1 2">JHI985</strain>
    </source>
</reference>
<dbReference type="Proteomes" id="UP000661163">
    <property type="component" value="Unassembled WGS sequence"/>
</dbReference>
<proteinExistence type="predicted"/>
<protein>
    <submittedName>
        <fullName evidence="1">Uncharacterized protein</fullName>
    </submittedName>
</protein>
<organism evidence="1 2">
    <name type="scientific">Rhizobium ruizarguesonis</name>
    <dbReference type="NCBI Taxonomy" id="2081791"/>
    <lineage>
        <taxon>Bacteria</taxon>
        <taxon>Pseudomonadati</taxon>
        <taxon>Pseudomonadota</taxon>
        <taxon>Alphaproteobacteria</taxon>
        <taxon>Hyphomicrobiales</taxon>
        <taxon>Rhizobiaceae</taxon>
        <taxon>Rhizobium/Agrobacterium group</taxon>
        <taxon>Rhizobium</taxon>
    </lineage>
</organism>
<accession>A0AAE4YUQ7</accession>
<dbReference type="RefSeq" id="WP_130713356.1">
    <property type="nucleotide sequence ID" value="NZ_SILB01000001.1"/>
</dbReference>
<dbReference type="EMBL" id="WUFC01000017">
    <property type="protein sequence ID" value="NEI50137.1"/>
    <property type="molecule type" value="Genomic_DNA"/>
</dbReference>
<gene>
    <name evidence="1" type="ORF">GR217_20825</name>
</gene>
<name>A0AAE4YUQ7_9HYPH</name>
<dbReference type="AlphaFoldDB" id="A0AAE4YUQ7"/>
<evidence type="ECO:0000313" key="1">
    <source>
        <dbReference type="EMBL" id="NEI50137.1"/>
    </source>
</evidence>
<sequence length="198" mass="22824">MIVDQKNNTYHRLESDLESKAMEIFLAMPDTDWVKAQDGPHYYVVEGILHKTIIDLVRYLLDGSREFVSIKAEGEAAREEEAKMKLLNNQLPKDSRDRFLVMTDEQIRKARVNASRHILRSRELATDVRTARVHEALLEMGGRARVWEISERLTDLTCAQVVTATWDMIAKGIAKHDHPAPERFLRSKGSWIRAVTKE</sequence>
<evidence type="ECO:0000313" key="2">
    <source>
        <dbReference type="Proteomes" id="UP000661163"/>
    </source>
</evidence>